<comment type="subcellular location">
    <subcellularLocation>
        <location evidence="1">Membrane</location>
    </subcellularLocation>
</comment>
<proteinExistence type="predicted"/>
<dbReference type="PANTHER" id="PTHR37042">
    <property type="entry name" value="OUTER MEMBRANE PROTEIN RV1973"/>
    <property type="match status" value="1"/>
</dbReference>
<dbReference type="GO" id="GO:0016020">
    <property type="term" value="C:membrane"/>
    <property type="evidence" value="ECO:0007669"/>
    <property type="project" value="UniProtKB-SubCell"/>
</dbReference>
<evidence type="ECO:0000313" key="6">
    <source>
        <dbReference type="Proteomes" id="UP000193577"/>
    </source>
</evidence>
<keyword evidence="2 4" id="KW-0472">Membrane</keyword>
<gene>
    <name evidence="5" type="ORF">B8W67_06995</name>
</gene>
<dbReference type="RefSeq" id="WP_069391868.1">
    <property type="nucleotide sequence ID" value="NZ_AP022594.1"/>
</dbReference>
<dbReference type="EMBL" id="NCXO01000011">
    <property type="protein sequence ID" value="OSC34289.1"/>
    <property type="molecule type" value="Genomic_DNA"/>
</dbReference>
<dbReference type="PANTHER" id="PTHR37042:SF4">
    <property type="entry name" value="OUTER MEMBRANE PROTEIN RV1973"/>
    <property type="match status" value="1"/>
</dbReference>
<feature type="compositionally biased region" description="Basic and acidic residues" evidence="3">
    <location>
        <begin position="38"/>
        <end position="51"/>
    </location>
</feature>
<sequence>MKRSNTIDVFEQLTGEDCGDADTAVVDAETDVAVSTTREAERPAEAAERSDAAANVATTATPRPRRRLLVVAVSVVLLAALGSSAYLGWRFKQLHDIADASQEAVAAATEYAEVLTTLDSTDIDQHYTAALDGATGRFKDEYSQGAAQLRQVLIDNGAAGRGTVIDAAVKSATTTTVKVLLFVDQSITNVVNPSPRIDHNRVEMTMELIDGRWLASSVEIL</sequence>
<keyword evidence="4" id="KW-0812">Transmembrane</keyword>
<evidence type="ECO:0000313" key="5">
    <source>
        <dbReference type="EMBL" id="OSC34289.1"/>
    </source>
</evidence>
<dbReference type="OrthoDB" id="5188486at2"/>
<comment type="caution">
    <text evidence="5">The sequence shown here is derived from an EMBL/GenBank/DDBJ whole genome shotgun (WGS) entry which is preliminary data.</text>
</comment>
<dbReference type="AlphaFoldDB" id="A0A7I7SH77"/>
<evidence type="ECO:0000256" key="3">
    <source>
        <dbReference type="SAM" id="MobiDB-lite"/>
    </source>
</evidence>
<feature type="region of interest" description="Disordered" evidence="3">
    <location>
        <begin position="36"/>
        <end position="58"/>
    </location>
</feature>
<keyword evidence="6" id="KW-1185">Reference proteome</keyword>
<evidence type="ECO:0000256" key="2">
    <source>
        <dbReference type="ARBA" id="ARBA00023136"/>
    </source>
</evidence>
<evidence type="ECO:0000256" key="4">
    <source>
        <dbReference type="SAM" id="Phobius"/>
    </source>
</evidence>
<feature type="transmembrane region" description="Helical" evidence="4">
    <location>
        <begin position="68"/>
        <end position="89"/>
    </location>
</feature>
<organism evidence="5 6">
    <name type="scientific">Mycolicibacillus koreensis</name>
    <dbReference type="NCBI Taxonomy" id="1069220"/>
    <lineage>
        <taxon>Bacteria</taxon>
        <taxon>Bacillati</taxon>
        <taxon>Actinomycetota</taxon>
        <taxon>Actinomycetes</taxon>
        <taxon>Mycobacteriales</taxon>
        <taxon>Mycobacteriaceae</taxon>
        <taxon>Mycolicibacillus</taxon>
    </lineage>
</organism>
<evidence type="ECO:0000256" key="1">
    <source>
        <dbReference type="ARBA" id="ARBA00004370"/>
    </source>
</evidence>
<name>A0A7I7SH77_9MYCO</name>
<dbReference type="Proteomes" id="UP000193577">
    <property type="component" value="Unassembled WGS sequence"/>
</dbReference>
<reference evidence="5 6" key="1">
    <citation type="submission" date="2017-04" db="EMBL/GenBank/DDBJ databases">
        <title>The new phylogeny of genus Mycobacterium.</title>
        <authorList>
            <person name="Tortoli E."/>
            <person name="Trovato A."/>
            <person name="Cirillo D.M."/>
        </authorList>
    </citation>
    <scope>NUCLEOTIDE SEQUENCE [LARGE SCALE GENOMIC DNA]</scope>
    <source>
        <strain evidence="5 6">KCTC 19819</strain>
    </source>
</reference>
<keyword evidence="4" id="KW-1133">Transmembrane helix</keyword>
<accession>A0A7I7SH77</accession>
<protein>
    <submittedName>
        <fullName evidence="5">Uncharacterized protein</fullName>
    </submittedName>
</protein>